<dbReference type="FunFam" id="1.20.920.30:FF:000002">
    <property type="entry name" value="Dynein axonemal heavy chain 3"/>
    <property type="match status" value="1"/>
</dbReference>
<dbReference type="GO" id="GO:0005930">
    <property type="term" value="C:axoneme"/>
    <property type="evidence" value="ECO:0007669"/>
    <property type="project" value="UniProtKB-SubCell"/>
</dbReference>
<keyword evidence="4" id="KW-0493">Microtubule</keyword>
<evidence type="ECO:0000256" key="10">
    <source>
        <dbReference type="ARBA" id="ARBA00023175"/>
    </source>
</evidence>
<dbReference type="InterPro" id="IPR026983">
    <property type="entry name" value="DHC"/>
</dbReference>
<dbReference type="OrthoDB" id="10266008at2759"/>
<dbReference type="Proteomes" id="UP000281553">
    <property type="component" value="Unassembled WGS sequence"/>
</dbReference>
<accession>A0A3P7LA40</accession>
<protein>
    <recommendedName>
        <fullName evidence="17">Dynein heavy chain AAA module D4 domain-containing protein</fullName>
    </recommendedName>
</protein>
<keyword evidence="6" id="KW-0067">ATP-binding</keyword>
<dbReference type="SUPFAM" id="SSF52540">
    <property type="entry name" value="P-loop containing nucleoside triphosphate hydrolases"/>
    <property type="match status" value="2"/>
</dbReference>
<proteinExistence type="inferred from homology"/>
<dbReference type="PANTHER" id="PTHR22878">
    <property type="entry name" value="DYNEIN HEAVY CHAIN 6, AXONEMAL-LIKE-RELATED"/>
    <property type="match status" value="1"/>
</dbReference>
<dbReference type="Gene3D" id="1.20.920.20">
    <property type="match status" value="1"/>
</dbReference>
<comment type="subcellular location">
    <subcellularLocation>
        <location evidence="1">Cytoplasm</location>
        <location evidence="1">Cytoskeleton</location>
        <location evidence="1">Cilium axoneme</location>
    </subcellularLocation>
</comment>
<name>A0A3P7LA40_DIBLA</name>
<evidence type="ECO:0000313" key="16">
    <source>
        <dbReference type="Proteomes" id="UP000281553"/>
    </source>
</evidence>
<reference evidence="15 16" key="1">
    <citation type="submission" date="2018-11" db="EMBL/GenBank/DDBJ databases">
        <authorList>
            <consortium name="Pathogen Informatics"/>
        </authorList>
    </citation>
    <scope>NUCLEOTIDE SEQUENCE [LARGE SCALE GENOMIC DNA]</scope>
</reference>
<evidence type="ECO:0000256" key="5">
    <source>
        <dbReference type="ARBA" id="ARBA00022741"/>
    </source>
</evidence>
<dbReference type="Pfam" id="PF12775">
    <property type="entry name" value="AAA_7"/>
    <property type="match status" value="1"/>
</dbReference>
<evidence type="ECO:0000256" key="12">
    <source>
        <dbReference type="ARBA" id="ARBA00023273"/>
    </source>
</evidence>
<dbReference type="Pfam" id="PF12780">
    <property type="entry name" value="AAA_8"/>
    <property type="match status" value="1"/>
</dbReference>
<evidence type="ECO:0000259" key="13">
    <source>
        <dbReference type="Pfam" id="PF12780"/>
    </source>
</evidence>
<dbReference type="Gene3D" id="1.20.920.30">
    <property type="match status" value="1"/>
</dbReference>
<feature type="domain" description="Dynein heavy chain 3 AAA+ lid" evidence="14">
    <location>
        <begin position="134"/>
        <end position="223"/>
    </location>
</feature>
<dbReference type="EMBL" id="UYRU01045581">
    <property type="protein sequence ID" value="VDN08667.1"/>
    <property type="molecule type" value="Genomic_DNA"/>
</dbReference>
<dbReference type="GO" id="GO:0030286">
    <property type="term" value="C:dynein complex"/>
    <property type="evidence" value="ECO:0007669"/>
    <property type="project" value="UniProtKB-KW"/>
</dbReference>
<evidence type="ECO:0000256" key="9">
    <source>
        <dbReference type="ARBA" id="ARBA00023069"/>
    </source>
</evidence>
<evidence type="ECO:0000256" key="1">
    <source>
        <dbReference type="ARBA" id="ARBA00004430"/>
    </source>
</evidence>
<dbReference type="GO" id="GO:0051959">
    <property type="term" value="F:dynein light intermediate chain binding"/>
    <property type="evidence" value="ECO:0007669"/>
    <property type="project" value="InterPro"/>
</dbReference>
<dbReference type="InterPro" id="IPR027417">
    <property type="entry name" value="P-loop_NTPase"/>
</dbReference>
<comment type="similarity">
    <text evidence="2">Belongs to the dynein heavy chain family.</text>
</comment>
<dbReference type="InterPro" id="IPR041589">
    <property type="entry name" value="DNAH3_AAA_lid_1"/>
</dbReference>
<evidence type="ECO:0000256" key="6">
    <source>
        <dbReference type="ARBA" id="ARBA00022840"/>
    </source>
</evidence>
<dbReference type="FunFam" id="3.40.50.300:FF:002141">
    <property type="entry name" value="Dynein heavy chain"/>
    <property type="match status" value="1"/>
</dbReference>
<keyword evidence="12" id="KW-0966">Cell projection</keyword>
<evidence type="ECO:0000313" key="15">
    <source>
        <dbReference type="EMBL" id="VDN08667.1"/>
    </source>
</evidence>
<evidence type="ECO:0000256" key="4">
    <source>
        <dbReference type="ARBA" id="ARBA00022701"/>
    </source>
</evidence>
<dbReference type="Pfam" id="PF17857">
    <property type="entry name" value="AAA_lid_1"/>
    <property type="match status" value="1"/>
</dbReference>
<dbReference type="GO" id="GO:0005874">
    <property type="term" value="C:microtubule"/>
    <property type="evidence" value="ECO:0007669"/>
    <property type="project" value="UniProtKB-KW"/>
</dbReference>
<keyword evidence="9" id="KW-0969">Cilium</keyword>
<dbReference type="GO" id="GO:0005524">
    <property type="term" value="F:ATP binding"/>
    <property type="evidence" value="ECO:0007669"/>
    <property type="project" value="UniProtKB-KW"/>
</dbReference>
<evidence type="ECO:0000256" key="8">
    <source>
        <dbReference type="ARBA" id="ARBA00023054"/>
    </source>
</evidence>
<organism evidence="15 16">
    <name type="scientific">Dibothriocephalus latus</name>
    <name type="common">Fish tapeworm</name>
    <name type="synonym">Diphyllobothrium latum</name>
    <dbReference type="NCBI Taxonomy" id="60516"/>
    <lineage>
        <taxon>Eukaryota</taxon>
        <taxon>Metazoa</taxon>
        <taxon>Spiralia</taxon>
        <taxon>Lophotrochozoa</taxon>
        <taxon>Platyhelminthes</taxon>
        <taxon>Cestoda</taxon>
        <taxon>Eucestoda</taxon>
        <taxon>Diphyllobothriidea</taxon>
        <taxon>Diphyllobothriidae</taxon>
        <taxon>Dibothriocephalus</taxon>
    </lineage>
</organism>
<evidence type="ECO:0000256" key="11">
    <source>
        <dbReference type="ARBA" id="ARBA00023212"/>
    </source>
</evidence>
<feature type="domain" description="Dynein heavy chain AAA module D4" evidence="13">
    <location>
        <begin position="291"/>
        <end position="553"/>
    </location>
</feature>
<evidence type="ECO:0008006" key="17">
    <source>
        <dbReference type="Google" id="ProtNLM"/>
    </source>
</evidence>
<keyword evidence="16" id="KW-1185">Reference proteome</keyword>
<keyword evidence="10" id="KW-0505">Motor protein</keyword>
<sequence>MDIVRACPPLPKDATFNEIIVPTTETVRTLHLLDLLDFLLHTLDNNIYKPNVINFSAQTSANQTQNMIMSKLDRRRKGVFGPPVGKRMICFVDDVNMPVREVYGAQPPIELLRQWLDQGNCAFTPEFKPQSAKLVEATLTVYKDAMLNLLPTPEKSHYLFNLRDFSRVIQGLLLSRMESTGAPIALKRMWLHELFRVYYDRLIDDADRNWFFENTKKVLEAHLDIDMNTLCGHLAQEGQPVTEDDLRSLMFCDFVEPKGNRFYIEVHSVEALGKVVEGFLDEFNSMSKKPMNLVLFRFAIEHVCRIARILKTPQSHALLVGVGGSGRQSLTRLATHISDYDLFQVELAKTYGVNEWKEDLKRILRKVAESDNHGVFLFTDTQVKQESFVEDLNNLLNAGEVPNLFPADEKQDICEKMRAIDRQRDRSKQTDGSPVALFNLFIQRTREQLHVVLAFSPIGGAFRVRLRMFPSLVNCCTIDWFQPWPEDALTAVATRALGQVELANDVRSGCIDLCKYFHTSTQKLALRYKVELGRFNYVTPTSYLELISTFIALLASKRLYVTPCFGLLLKPFILL</sequence>
<keyword evidence="7" id="KW-0243">Dynein</keyword>
<evidence type="ECO:0000256" key="2">
    <source>
        <dbReference type="ARBA" id="ARBA00008887"/>
    </source>
</evidence>
<dbReference type="AlphaFoldDB" id="A0A3P7LA40"/>
<keyword evidence="8" id="KW-0175">Coiled coil</keyword>
<dbReference type="GO" id="GO:0007018">
    <property type="term" value="P:microtubule-based movement"/>
    <property type="evidence" value="ECO:0007669"/>
    <property type="project" value="InterPro"/>
</dbReference>
<keyword evidence="11" id="KW-0206">Cytoskeleton</keyword>
<dbReference type="Gene3D" id="3.40.50.300">
    <property type="entry name" value="P-loop containing nucleotide triphosphate hydrolases"/>
    <property type="match status" value="1"/>
</dbReference>
<keyword evidence="5" id="KW-0547">Nucleotide-binding</keyword>
<dbReference type="GO" id="GO:0045505">
    <property type="term" value="F:dynein intermediate chain binding"/>
    <property type="evidence" value="ECO:0007669"/>
    <property type="project" value="InterPro"/>
</dbReference>
<dbReference type="PANTHER" id="PTHR22878:SF66">
    <property type="entry name" value="DYNEIN AXONEMAL HEAVY CHAIN 7"/>
    <property type="match status" value="1"/>
</dbReference>
<keyword evidence="3" id="KW-0963">Cytoplasm</keyword>
<dbReference type="InterPro" id="IPR024317">
    <property type="entry name" value="Dynein_heavy_chain_D4_dom"/>
</dbReference>
<evidence type="ECO:0000256" key="7">
    <source>
        <dbReference type="ARBA" id="ARBA00023017"/>
    </source>
</evidence>
<evidence type="ECO:0000259" key="14">
    <source>
        <dbReference type="Pfam" id="PF17857"/>
    </source>
</evidence>
<gene>
    <name evidence="15" type="ORF">DILT_LOCUS4498</name>
</gene>
<evidence type="ECO:0000256" key="3">
    <source>
        <dbReference type="ARBA" id="ARBA00022490"/>
    </source>
</evidence>